<dbReference type="GO" id="GO:0004586">
    <property type="term" value="F:ornithine decarboxylase activity"/>
    <property type="evidence" value="ECO:0007669"/>
    <property type="project" value="UniProtKB-EC"/>
</dbReference>
<accession>A3VHH0</accession>
<comment type="catalytic activity">
    <reaction evidence="7">
        <text>L-ornithine + H(+) = putrescine + CO2</text>
        <dbReference type="Rhea" id="RHEA:22964"/>
        <dbReference type="ChEBI" id="CHEBI:15378"/>
        <dbReference type="ChEBI" id="CHEBI:16526"/>
        <dbReference type="ChEBI" id="CHEBI:46911"/>
        <dbReference type="ChEBI" id="CHEBI:326268"/>
        <dbReference type="EC" id="4.1.1.17"/>
    </reaction>
</comment>
<feature type="active site" description="Proton donor" evidence="8">
    <location>
        <position position="347"/>
    </location>
</feature>
<dbReference type="EMBL" id="AAMT01000009">
    <property type="protein sequence ID" value="EAQ12161.1"/>
    <property type="molecule type" value="Genomic_DNA"/>
</dbReference>
<evidence type="ECO:0000256" key="7">
    <source>
        <dbReference type="ARBA" id="ARBA00049127"/>
    </source>
</evidence>
<feature type="modified residue" description="N6-(pyridoxal phosphate)lysine" evidence="8">
    <location>
        <position position="75"/>
    </location>
</feature>
<comment type="pathway">
    <text evidence="5">Amine and polyamine biosynthesis; putrescine biosynthesis via L-ornithine pathway; putrescine from L-ornithine: step 1/1.</text>
</comment>
<gene>
    <name evidence="10" type="ORF">RB2654_08147</name>
</gene>
<comment type="caution">
    <text evidence="10">The sequence shown here is derived from an EMBL/GenBank/DDBJ whole genome shotgun (WGS) entry which is preliminary data.</text>
</comment>
<dbReference type="Proteomes" id="UP000002931">
    <property type="component" value="Unassembled WGS sequence"/>
</dbReference>
<keyword evidence="11" id="KW-1185">Reference proteome</keyword>
<evidence type="ECO:0000256" key="8">
    <source>
        <dbReference type="PIRSR" id="PIRSR600183-50"/>
    </source>
</evidence>
<evidence type="ECO:0000256" key="3">
    <source>
        <dbReference type="ARBA" id="ARBA00022898"/>
    </source>
</evidence>
<sequence length="406" mass="43269">MCRYESTEFGPTLLGRKANRGNDMSRYSRIWATEIDHLRATTPDHPVLYFSPETLAETARRFREGFPGLVTYAVKANDNPGVIDTLAQVGVTSFDVASPAEIALVREVVPFATLHYNNPVRSIPEIDAAVAAGVASYSIDGFGELEKLKGRVPQGVEVSVRLALPVKGAAYDFGAKFGEPPEGCVDLLRAVVAAGYVPAMTFHPGTQCEDPAAWARYIETCGEISRKAGVPLARLNVGGGFPSDRGTGARLEPIFAEIARAVAGAFGDTQPHLVCEPGRAMVAEAFSLAVRVKAIRGCGSLFLNDGIYGLLAEVPIMGPYGRMRVVAPDGTPRRGAPSPRVLYGPTCDSLDRLPGEVALPADLCEGDVLIFDGMGAYSTATNTRFNGYGAHEIVTVRRGGHRATQS</sequence>
<dbReference type="GO" id="GO:0005737">
    <property type="term" value="C:cytoplasm"/>
    <property type="evidence" value="ECO:0007669"/>
    <property type="project" value="TreeGrafter"/>
</dbReference>
<dbReference type="PROSITE" id="PS00879">
    <property type="entry name" value="ODR_DC_2_2"/>
    <property type="match status" value="1"/>
</dbReference>
<dbReference type="InterPro" id="IPR029066">
    <property type="entry name" value="PLP-binding_barrel"/>
</dbReference>
<dbReference type="InterPro" id="IPR022657">
    <property type="entry name" value="De-COase2_CS"/>
</dbReference>
<name>A3VHH0_9RHOB</name>
<dbReference type="InterPro" id="IPR000183">
    <property type="entry name" value="Orn/DAP/Arg_de-COase"/>
</dbReference>
<dbReference type="AlphaFoldDB" id="A3VHH0"/>
<dbReference type="InterPro" id="IPR002433">
    <property type="entry name" value="Orn_de-COase"/>
</dbReference>
<evidence type="ECO:0000256" key="4">
    <source>
        <dbReference type="ARBA" id="ARBA00023239"/>
    </source>
</evidence>
<evidence type="ECO:0000256" key="1">
    <source>
        <dbReference type="ARBA" id="ARBA00001933"/>
    </source>
</evidence>
<dbReference type="SUPFAM" id="SSF50621">
    <property type="entry name" value="Alanine racemase C-terminal domain-like"/>
    <property type="match status" value="1"/>
</dbReference>
<dbReference type="PANTHER" id="PTHR11482">
    <property type="entry name" value="ARGININE/DIAMINOPIMELATE/ORNITHINE DECARBOXYLASE"/>
    <property type="match status" value="1"/>
</dbReference>
<dbReference type="STRING" id="314271.RB2654_08147"/>
<evidence type="ECO:0000313" key="10">
    <source>
        <dbReference type="EMBL" id="EAQ12161.1"/>
    </source>
</evidence>
<comment type="cofactor">
    <cofactor evidence="1 8">
        <name>pyridoxal 5'-phosphate</name>
        <dbReference type="ChEBI" id="CHEBI:597326"/>
    </cofactor>
</comment>
<dbReference type="HOGENOM" id="CLU_026444_1_3_5"/>
<dbReference type="PANTHER" id="PTHR11482:SF6">
    <property type="entry name" value="ORNITHINE DECARBOXYLASE 1-RELATED"/>
    <property type="match status" value="1"/>
</dbReference>
<dbReference type="eggNOG" id="COG0019">
    <property type="taxonomic scope" value="Bacteria"/>
</dbReference>
<proteinExistence type="inferred from homology"/>
<dbReference type="PROSITE" id="PS00878">
    <property type="entry name" value="ODR_DC_2_1"/>
    <property type="match status" value="1"/>
</dbReference>
<evidence type="ECO:0000259" key="9">
    <source>
        <dbReference type="Pfam" id="PF02784"/>
    </source>
</evidence>
<dbReference type="PRINTS" id="PR01182">
    <property type="entry name" value="ORNDCRBXLASE"/>
</dbReference>
<feature type="domain" description="Orn/DAP/Arg decarboxylase 2 N-terminal" evidence="9">
    <location>
        <begin position="55"/>
        <end position="283"/>
    </location>
</feature>
<evidence type="ECO:0000256" key="6">
    <source>
        <dbReference type="ARBA" id="ARBA00034138"/>
    </source>
</evidence>
<dbReference type="InterPro" id="IPR022644">
    <property type="entry name" value="De-COase2_N"/>
</dbReference>
<protein>
    <recommendedName>
        <fullName evidence="6">ornithine decarboxylase</fullName>
        <ecNumber evidence="6">4.1.1.17</ecNumber>
    </recommendedName>
</protein>
<evidence type="ECO:0000256" key="5">
    <source>
        <dbReference type="ARBA" id="ARBA00034115"/>
    </source>
</evidence>
<dbReference type="InterPro" id="IPR009006">
    <property type="entry name" value="Ala_racemase/Decarboxylase_C"/>
</dbReference>
<dbReference type="SUPFAM" id="SSF51419">
    <property type="entry name" value="PLP-binding barrel"/>
    <property type="match status" value="1"/>
</dbReference>
<dbReference type="Pfam" id="PF02784">
    <property type="entry name" value="Orn_Arg_deC_N"/>
    <property type="match status" value="1"/>
</dbReference>
<evidence type="ECO:0000256" key="2">
    <source>
        <dbReference type="ARBA" id="ARBA00008872"/>
    </source>
</evidence>
<dbReference type="CDD" id="cd00622">
    <property type="entry name" value="PLPDE_III_ODC"/>
    <property type="match status" value="1"/>
</dbReference>
<dbReference type="GO" id="GO:0033387">
    <property type="term" value="P:putrescine biosynthetic process from arginine, via ornithine"/>
    <property type="evidence" value="ECO:0007669"/>
    <property type="project" value="TreeGrafter"/>
</dbReference>
<dbReference type="EC" id="4.1.1.17" evidence="6"/>
<dbReference type="Gene3D" id="3.20.20.10">
    <property type="entry name" value="Alanine racemase"/>
    <property type="match status" value="1"/>
</dbReference>
<organism evidence="10 11">
    <name type="scientific">Maritimibacter alkaliphilus HTCC2654</name>
    <dbReference type="NCBI Taxonomy" id="314271"/>
    <lineage>
        <taxon>Bacteria</taxon>
        <taxon>Pseudomonadati</taxon>
        <taxon>Pseudomonadota</taxon>
        <taxon>Alphaproteobacteria</taxon>
        <taxon>Rhodobacterales</taxon>
        <taxon>Roseobacteraceae</taxon>
        <taxon>Maritimibacter</taxon>
    </lineage>
</organism>
<dbReference type="InterPro" id="IPR022653">
    <property type="entry name" value="De-COase2_pyr-phos_BS"/>
</dbReference>
<dbReference type="PRINTS" id="PR01179">
    <property type="entry name" value="ODADCRBXLASE"/>
</dbReference>
<dbReference type="Gene3D" id="2.40.37.10">
    <property type="entry name" value="Lyase, Ornithine Decarboxylase, Chain A, domain 1"/>
    <property type="match status" value="1"/>
</dbReference>
<evidence type="ECO:0000313" key="11">
    <source>
        <dbReference type="Proteomes" id="UP000002931"/>
    </source>
</evidence>
<comment type="similarity">
    <text evidence="2">Belongs to the Orn/Lys/Arg decarboxylase class-II family.</text>
</comment>
<reference evidence="10 11" key="1">
    <citation type="journal article" date="2010" name="J. Bacteriol.">
        <title>Genome sequences of Pelagibaca bermudensis HTCC2601T and Maritimibacter alkaliphilus HTCC2654T, the type strains of two marine Roseobacter genera.</title>
        <authorList>
            <person name="Thrash J.C."/>
            <person name="Cho J.C."/>
            <person name="Ferriera S."/>
            <person name="Johnson J."/>
            <person name="Vergin K.L."/>
            <person name="Giovannoni S.J."/>
        </authorList>
    </citation>
    <scope>NUCLEOTIDE SEQUENCE [LARGE SCALE GENOMIC DNA]</scope>
    <source>
        <strain evidence="10 11">HTCC2654</strain>
    </source>
</reference>
<keyword evidence="4" id="KW-0456">Lyase</keyword>
<keyword evidence="3 8" id="KW-0663">Pyridoxal phosphate</keyword>